<dbReference type="OrthoDB" id="3262404at2759"/>
<gene>
    <name evidence="3" type="ORF">AURDEDRAFT_173264</name>
    <name evidence="2" type="ORF">AURDEDRAFT_177142</name>
</gene>
<protein>
    <submittedName>
        <fullName evidence="3">Uncharacterized protein</fullName>
    </submittedName>
</protein>
<evidence type="ECO:0000313" key="3">
    <source>
        <dbReference type="EMBL" id="EJD37597.1"/>
    </source>
</evidence>
<dbReference type="KEGG" id="adl:AURDEDRAFT_177142"/>
<dbReference type="AlphaFoldDB" id="J0D022"/>
<feature type="transmembrane region" description="Helical" evidence="1">
    <location>
        <begin position="50"/>
        <end position="67"/>
    </location>
</feature>
<reference evidence="3" key="1">
    <citation type="submission" date="2011-12" db="EMBL/GenBank/DDBJ databases">
        <title>Diversity and evolution of the wood decay enzymatic apparatus in saprotrophic Agaricomycotina.</title>
        <authorList>
            <consortium name="US DOE Joint Genome Institute (JGI-PGF)"/>
            <person name="Floudas D."/>
            <person name="Binder M."/>
            <person name="Riley R."/>
            <person name="Barry K."/>
            <person name="Blanchette R.A."/>
            <person name="Henrissat B."/>
            <person name="Martinez A.T."/>
            <person name="Ortillar R."/>
            <person name="Spatafora J.W."/>
            <person name="Yadav J.S."/>
            <person name="Aerts A."/>
            <person name="Benoit I."/>
            <person name="Boyd A."/>
            <person name="Carlson A."/>
            <person name="Copeland A."/>
            <person name="Coutinho P.M."/>
            <person name="Coutinho P."/>
            <person name="Ferreira P."/>
            <person name="Findley K."/>
            <person name="Foster B."/>
            <person name="Gaskell J."/>
            <person name="Glotzer D."/>
            <person name="Gorecki P."/>
            <person name="Heitman J."/>
            <person name="Hesse C."/>
            <person name="Hori C."/>
            <person name="Igarashi K."/>
            <person name="Jurgens J.A."/>
            <person name="Kallen N."/>
            <person name="Kersten P."/>
            <person name="Khajamohiddin S."/>
            <person name="Kohler A."/>
            <person name="Kues U."/>
            <person name="Kues U."/>
            <person name="Kuo A."/>
            <person name="LaButti K."/>
            <person name="Larrondo L.F."/>
            <person name="Lindquist E."/>
            <person name="Ling A."/>
            <person name="Lucas S."/>
            <person name="Lundell T."/>
            <person name="Martin R."/>
            <person name="McLaughlin D.J."/>
            <person name="Morgenstern I."/>
            <person name="Morin E."/>
            <person name="Murat C."/>
            <person name="Nolan M."/>
            <person name="Ohm R.A."/>
            <person name="Patyshakuliyeva A."/>
            <person name="Rokas A."/>
            <person name="Ruiz-Duenas F.J."/>
            <person name="Sabat G."/>
            <person name="Salamov A."/>
            <person name="Samejima M."/>
            <person name="Schmutz J."/>
            <person name="Slot J.C."/>
            <person name="John F.S."/>
            <person name="Stenlid J."/>
            <person name="Sun H."/>
            <person name="Sun S."/>
            <person name="Tsang A."/>
            <person name="Wiebenga A."/>
            <person name="Young D."/>
            <person name="Pisabarro A."/>
            <person name="Eastwood D.C."/>
            <person name="Martin F."/>
            <person name="Cullen D."/>
            <person name="Grigoriev I.V."/>
            <person name="Grigoriev I."/>
        </authorList>
    </citation>
    <scope>NUCLEOTIDE SEQUENCE</scope>
    <source>
        <strain evidence="3">TFB-10046 SS5</strain>
    </source>
</reference>
<keyword evidence="1" id="KW-0812">Transmembrane</keyword>
<dbReference type="EMBL" id="JH688085">
    <property type="protein sequence ID" value="EJD33786.1"/>
    <property type="molecule type" value="Genomic_DNA"/>
</dbReference>
<feature type="transmembrane region" description="Helical" evidence="1">
    <location>
        <begin position="15"/>
        <end position="38"/>
    </location>
</feature>
<dbReference type="KEGG" id="adl:AURDEDRAFT_173264"/>
<accession>J0D022</accession>
<keyword evidence="1" id="KW-1133">Transmembrane helix</keyword>
<reference evidence="4" key="2">
    <citation type="journal article" date="2012" name="Science">
        <title>The Paleozoic origin of enzymatic lignin decomposition reconstructed from 31 fungal genomes.</title>
        <authorList>
            <person name="Floudas D."/>
            <person name="Binder M."/>
            <person name="Riley R."/>
            <person name="Barry K."/>
            <person name="Blanchette R.A."/>
            <person name="Henrissat B."/>
            <person name="Martinez A.T."/>
            <person name="Otillar R."/>
            <person name="Spatafora J.W."/>
            <person name="Yadav J.S."/>
            <person name="Aerts A."/>
            <person name="Benoit I."/>
            <person name="Boyd A."/>
            <person name="Carlson A."/>
            <person name="Copeland A."/>
            <person name="Coutinho P.M."/>
            <person name="de Vries R.P."/>
            <person name="Ferreira P."/>
            <person name="Findley K."/>
            <person name="Foster B."/>
            <person name="Gaskell J."/>
            <person name="Glotzer D."/>
            <person name="Gorecki P."/>
            <person name="Heitman J."/>
            <person name="Hesse C."/>
            <person name="Hori C."/>
            <person name="Igarashi K."/>
            <person name="Jurgens J.A."/>
            <person name="Kallen N."/>
            <person name="Kersten P."/>
            <person name="Kohler A."/>
            <person name="Kuees U."/>
            <person name="Kumar T.K.A."/>
            <person name="Kuo A."/>
            <person name="LaButti K."/>
            <person name="Larrondo L.F."/>
            <person name="Lindquist E."/>
            <person name="Ling A."/>
            <person name="Lombard V."/>
            <person name="Lucas S."/>
            <person name="Lundell T."/>
            <person name="Martin R."/>
            <person name="McLaughlin D.J."/>
            <person name="Morgenstern I."/>
            <person name="Morin E."/>
            <person name="Murat C."/>
            <person name="Nagy L.G."/>
            <person name="Nolan M."/>
            <person name="Ohm R.A."/>
            <person name="Patyshakuliyeva A."/>
            <person name="Rokas A."/>
            <person name="Ruiz-Duenas F.J."/>
            <person name="Sabat G."/>
            <person name="Salamov A."/>
            <person name="Samejima M."/>
            <person name="Schmutz J."/>
            <person name="Slot J.C."/>
            <person name="St John F."/>
            <person name="Stenlid J."/>
            <person name="Sun H."/>
            <person name="Sun S."/>
            <person name="Syed K."/>
            <person name="Tsang A."/>
            <person name="Wiebenga A."/>
            <person name="Young D."/>
            <person name="Pisabarro A."/>
            <person name="Eastwood D.C."/>
            <person name="Martin F."/>
            <person name="Cullen D."/>
            <person name="Grigoriev I.V."/>
            <person name="Hibbett D.S."/>
        </authorList>
    </citation>
    <scope>NUCLEOTIDE SEQUENCE [LARGE SCALE GENOMIC DNA]</scope>
    <source>
        <strain evidence="4">TFB10046</strain>
    </source>
</reference>
<name>J0D022_AURST</name>
<dbReference type="EMBL" id="JH687837">
    <property type="protein sequence ID" value="EJD37597.1"/>
    <property type="molecule type" value="Genomic_DNA"/>
</dbReference>
<keyword evidence="4" id="KW-1185">Reference proteome</keyword>
<proteinExistence type="predicted"/>
<dbReference type="Proteomes" id="UP000006514">
    <property type="component" value="Unassembled WGS sequence"/>
</dbReference>
<evidence type="ECO:0000313" key="4">
    <source>
        <dbReference type="Proteomes" id="UP000006514"/>
    </source>
</evidence>
<organism evidence="3 4">
    <name type="scientific">Auricularia subglabra (strain TFB-10046 / SS5)</name>
    <name type="common">White-rot fungus</name>
    <name type="synonym">Auricularia delicata (strain TFB10046)</name>
    <dbReference type="NCBI Taxonomy" id="717982"/>
    <lineage>
        <taxon>Eukaryota</taxon>
        <taxon>Fungi</taxon>
        <taxon>Dikarya</taxon>
        <taxon>Basidiomycota</taxon>
        <taxon>Agaricomycotina</taxon>
        <taxon>Agaricomycetes</taxon>
        <taxon>Auriculariales</taxon>
        <taxon>Auriculariaceae</taxon>
        <taxon>Auricularia</taxon>
    </lineage>
</organism>
<evidence type="ECO:0000313" key="2">
    <source>
        <dbReference type="EMBL" id="EJD33786.1"/>
    </source>
</evidence>
<keyword evidence="1" id="KW-0472">Membrane</keyword>
<evidence type="ECO:0000256" key="1">
    <source>
        <dbReference type="SAM" id="Phobius"/>
    </source>
</evidence>
<sequence length="91" mass="9967">MPLFVAIAWCAQKPLLLLFDLLEVAVLVAACFLVNYVTADAKTATNWAKGAVMIVFYIIIVLAAWFYPGQIEVRIFNVAHRTVAANGPLEG</sequence>